<evidence type="ECO:0000259" key="1">
    <source>
        <dbReference type="Pfam" id="PF00711"/>
    </source>
</evidence>
<evidence type="ECO:0000313" key="3">
    <source>
        <dbReference type="Proteomes" id="UP000694382"/>
    </source>
</evidence>
<proteinExistence type="predicted"/>
<dbReference type="GO" id="GO:0006952">
    <property type="term" value="P:defense response"/>
    <property type="evidence" value="ECO:0007669"/>
    <property type="project" value="InterPro"/>
</dbReference>
<feature type="domain" description="Beta-defensin-like" evidence="1">
    <location>
        <begin position="25"/>
        <end position="58"/>
    </location>
</feature>
<evidence type="ECO:0000313" key="2">
    <source>
        <dbReference type="Ensembl" id="ENSCPVP00000014051.1"/>
    </source>
</evidence>
<sequence length="59" mass="6980">MKTESWLVLWVEKGFGRSSLEPTNREECQRENGYCGFVKCRFPFVIIGRCSTFFFCCKK</sequence>
<dbReference type="Pfam" id="PF00711">
    <property type="entry name" value="Defensin_beta"/>
    <property type="match status" value="1"/>
</dbReference>
<dbReference type="SUPFAM" id="SSF57392">
    <property type="entry name" value="Defensin-like"/>
    <property type="match status" value="1"/>
</dbReference>
<protein>
    <recommendedName>
        <fullName evidence="1">Beta-defensin-like domain-containing protein</fullName>
    </recommendedName>
</protein>
<name>A0A8C3N0R2_GEOPR</name>
<dbReference type="GO" id="GO:0005576">
    <property type="term" value="C:extracellular region"/>
    <property type="evidence" value="ECO:0007669"/>
    <property type="project" value="InterPro"/>
</dbReference>
<dbReference type="InterPro" id="IPR001855">
    <property type="entry name" value="Defensin_beta-like"/>
</dbReference>
<reference evidence="2" key="1">
    <citation type="submission" date="2020-02" db="EMBL/GenBank/DDBJ databases">
        <authorList>
            <person name="Enbody D E."/>
            <person name="Pettersson E M."/>
        </authorList>
    </citation>
    <scope>NUCLEOTIDE SEQUENCE [LARGE SCALE GENOMIC DNA]</scope>
</reference>
<organism evidence="2 3">
    <name type="scientific">Geospiza parvula</name>
    <name type="common">Small tree-finch</name>
    <name type="synonym">Camarhynchus parvulus</name>
    <dbReference type="NCBI Taxonomy" id="87175"/>
    <lineage>
        <taxon>Eukaryota</taxon>
        <taxon>Metazoa</taxon>
        <taxon>Chordata</taxon>
        <taxon>Craniata</taxon>
        <taxon>Vertebrata</taxon>
        <taxon>Euteleostomi</taxon>
        <taxon>Archelosauria</taxon>
        <taxon>Archosauria</taxon>
        <taxon>Dinosauria</taxon>
        <taxon>Saurischia</taxon>
        <taxon>Theropoda</taxon>
        <taxon>Coelurosauria</taxon>
        <taxon>Aves</taxon>
        <taxon>Neognathae</taxon>
        <taxon>Neoaves</taxon>
        <taxon>Telluraves</taxon>
        <taxon>Australaves</taxon>
        <taxon>Passeriformes</taxon>
        <taxon>Thraupidae</taxon>
        <taxon>Camarhynchus</taxon>
    </lineage>
</organism>
<dbReference type="AlphaFoldDB" id="A0A8C3N0R2"/>
<dbReference type="Ensembl" id="ENSCPVT00000014680.2">
    <property type="protein sequence ID" value="ENSCPVP00000014051.1"/>
    <property type="gene ID" value="ENSCPVG00000010263.2"/>
</dbReference>
<reference evidence="2" key="2">
    <citation type="submission" date="2025-08" db="UniProtKB">
        <authorList>
            <consortium name="Ensembl"/>
        </authorList>
    </citation>
    <scope>IDENTIFICATION</scope>
</reference>
<dbReference type="Proteomes" id="UP000694382">
    <property type="component" value="Chromosome 3"/>
</dbReference>
<reference evidence="2" key="3">
    <citation type="submission" date="2025-09" db="UniProtKB">
        <authorList>
            <consortium name="Ensembl"/>
        </authorList>
    </citation>
    <scope>IDENTIFICATION</scope>
</reference>
<accession>A0A8C3N0R2</accession>
<keyword evidence="3" id="KW-1185">Reference proteome</keyword>